<dbReference type="PANTHER" id="PTHR48207:SF4">
    <property type="entry name" value="BLL6097 PROTEIN"/>
    <property type="match status" value="1"/>
</dbReference>
<dbReference type="Pfam" id="PF02515">
    <property type="entry name" value="CoA_transf_3"/>
    <property type="match status" value="1"/>
</dbReference>
<keyword evidence="1 3" id="KW-0808">Transferase</keyword>
<feature type="region of interest" description="Disordered" evidence="2">
    <location>
        <begin position="1"/>
        <end position="20"/>
    </location>
</feature>
<organism evidence="3 4">
    <name type="scientific">Advenella mimigardefordensis (strain DSM 17166 / LMG 22922 / DPN7)</name>
    <dbReference type="NCBI Taxonomy" id="1247726"/>
    <lineage>
        <taxon>Bacteria</taxon>
        <taxon>Pseudomonadati</taxon>
        <taxon>Pseudomonadota</taxon>
        <taxon>Betaproteobacteria</taxon>
        <taxon>Burkholderiales</taxon>
        <taxon>Alcaligenaceae</taxon>
    </lineage>
</organism>
<dbReference type="PANTHER" id="PTHR48207">
    <property type="entry name" value="SUCCINATE--HYDROXYMETHYLGLUTARATE COA-TRANSFERASE"/>
    <property type="match status" value="1"/>
</dbReference>
<proteinExistence type="predicted"/>
<accession>W0PBE4</accession>
<dbReference type="EMBL" id="CP003915">
    <property type="protein sequence ID" value="AHG62373.1"/>
    <property type="molecule type" value="Genomic_DNA"/>
</dbReference>
<dbReference type="InterPro" id="IPR044855">
    <property type="entry name" value="CoA-Trfase_III_dom3_sf"/>
</dbReference>
<dbReference type="STRING" id="1247726.MIM_c02710"/>
<evidence type="ECO:0000313" key="3">
    <source>
        <dbReference type="EMBL" id="AHG62373.1"/>
    </source>
</evidence>
<dbReference type="Gene3D" id="3.40.50.10540">
    <property type="entry name" value="Crotonobetainyl-coa:carnitine coa-transferase, domain 1"/>
    <property type="match status" value="1"/>
</dbReference>
<keyword evidence="4" id="KW-1185">Reference proteome</keyword>
<dbReference type="SUPFAM" id="SSF89796">
    <property type="entry name" value="CoA-transferase family III (CaiB/BaiF)"/>
    <property type="match status" value="1"/>
</dbReference>
<evidence type="ECO:0000256" key="2">
    <source>
        <dbReference type="SAM" id="MobiDB-lite"/>
    </source>
</evidence>
<dbReference type="Proteomes" id="UP000019095">
    <property type="component" value="Chromosome"/>
</dbReference>
<evidence type="ECO:0000256" key="1">
    <source>
        <dbReference type="ARBA" id="ARBA00022679"/>
    </source>
</evidence>
<name>W0PBE4_ADVMD</name>
<dbReference type="Gene3D" id="3.30.1540.10">
    <property type="entry name" value="formyl-coa transferase, domain 3"/>
    <property type="match status" value="1"/>
</dbReference>
<reference evidence="3 4" key="1">
    <citation type="journal article" date="2014" name="Microbiology">
        <title>Unravelling the complete genome sequence of Advenella mimigardefordensis strain DPN7T and novel insights in the catabolism of the xenobiotic polythioester precursor 3,3'-dithiodipropionate.</title>
        <authorList>
            <person name="Wubbeler J.H."/>
            <person name="Hiessl S."/>
            <person name="Schuldes J."/>
            <person name="Thurmer A."/>
            <person name="Daniel R."/>
            <person name="Steinbuchel A."/>
        </authorList>
    </citation>
    <scope>NUCLEOTIDE SEQUENCE [LARGE SCALE GENOMIC DNA]</scope>
    <source>
        <strain evidence="4">DSM 17166 / LMG 22922 / DPN7</strain>
    </source>
</reference>
<gene>
    <name evidence="3" type="ORF">MIM_c02710</name>
</gene>
<dbReference type="InterPro" id="IPR003673">
    <property type="entry name" value="CoA-Trfase_fam_III"/>
</dbReference>
<dbReference type="InterPro" id="IPR050483">
    <property type="entry name" value="CoA-transferase_III_domain"/>
</dbReference>
<dbReference type="HOGENOM" id="CLU_033975_2_1_4"/>
<protein>
    <submittedName>
        <fullName evidence="3">Putative acyl-CoA transferase family 3</fullName>
    </submittedName>
</protein>
<dbReference type="PATRIC" id="fig|1247726.3.peg.298"/>
<dbReference type="GO" id="GO:0008410">
    <property type="term" value="F:CoA-transferase activity"/>
    <property type="evidence" value="ECO:0007669"/>
    <property type="project" value="TreeGrafter"/>
</dbReference>
<dbReference type="AlphaFoldDB" id="W0PBE4"/>
<evidence type="ECO:0000313" key="4">
    <source>
        <dbReference type="Proteomes" id="UP000019095"/>
    </source>
</evidence>
<dbReference type="KEGG" id="amim:MIM_c02710"/>
<dbReference type="eggNOG" id="COG1804">
    <property type="taxonomic scope" value="Bacteria"/>
</dbReference>
<sequence>MGQAHQGRRDSGSIAMTDSKRSGPLAGVRVLDLTSIILGPFATQMMADLGADVIKVESPVGDTIRQVGPMRNPGMGAIYLHLNRNKRSVVLDLKTEEGREACLHLVREVDVLLYNVRPQSMARMGLSYEAVSAVNPKIVYVGAYGFGNEGPYAGKPAYDDLIQGMTGVARLYERSSGHEPRYAPLTLADRTIGLQAAIACLAGVIHSRATGTGQSIEVPMFEGMAQMILGDHLGQRTFDEDAPADGMGYPRLLSEHRKPYQTQDGYVSALIYNDRHWQQFMAAIDRADLMTDSIFSTHSRRAENIGDVYRFVDEVLRTRSTAEWLALFDANDIPCAPLYAIEDLPTDPHLKATGHLIKTDHPSEGDVHTIAPLGRYSATPLGVYRHAPTLGEHTEELVDSLPMDSEKKQVVLNAARRAVGGRK</sequence>
<dbReference type="InterPro" id="IPR023606">
    <property type="entry name" value="CoA-Trfase_III_dom_1_sf"/>
</dbReference>